<evidence type="ECO:0000256" key="1">
    <source>
        <dbReference type="SAM" id="Phobius"/>
    </source>
</evidence>
<dbReference type="Proteomes" id="UP000198582">
    <property type="component" value="Unassembled WGS sequence"/>
</dbReference>
<accession>A0A1H8YHU3</accession>
<sequence length="101" mass="10729">MAMAGDRRRNGRAWAVHVPFTVVLLLLAAAALRTFQYHWREGAILVGVALFVAGLLRAVLPAENVGLLAIRGKKVDVVTCGLLCAAVLYIALTITGGPFDS</sequence>
<organism evidence="2 3">
    <name type="scientific">Amycolatopsis saalfeldensis</name>
    <dbReference type="NCBI Taxonomy" id="394193"/>
    <lineage>
        <taxon>Bacteria</taxon>
        <taxon>Bacillati</taxon>
        <taxon>Actinomycetota</taxon>
        <taxon>Actinomycetes</taxon>
        <taxon>Pseudonocardiales</taxon>
        <taxon>Pseudonocardiaceae</taxon>
        <taxon>Amycolatopsis</taxon>
    </lineage>
</organism>
<feature type="transmembrane region" description="Helical" evidence="1">
    <location>
        <begin position="77"/>
        <end position="99"/>
    </location>
</feature>
<protein>
    <recommendedName>
        <fullName evidence="4">DUF3017 domain-containing protein</fullName>
    </recommendedName>
</protein>
<dbReference type="InterPro" id="IPR021385">
    <property type="entry name" value="DUF3017"/>
</dbReference>
<keyword evidence="1" id="KW-1133">Transmembrane helix</keyword>
<dbReference type="EMBL" id="FOEF01000017">
    <property type="protein sequence ID" value="SEP51784.1"/>
    <property type="molecule type" value="Genomic_DNA"/>
</dbReference>
<reference evidence="3" key="1">
    <citation type="submission" date="2016-10" db="EMBL/GenBank/DDBJ databases">
        <authorList>
            <person name="Varghese N."/>
            <person name="Submissions S."/>
        </authorList>
    </citation>
    <scope>NUCLEOTIDE SEQUENCE [LARGE SCALE GENOMIC DNA]</scope>
    <source>
        <strain evidence="3">DSM 44993</strain>
    </source>
</reference>
<name>A0A1H8YHU3_9PSEU</name>
<dbReference type="RefSeq" id="WP_091623987.1">
    <property type="nucleotide sequence ID" value="NZ_FOEF01000017.1"/>
</dbReference>
<feature type="transmembrane region" description="Helical" evidence="1">
    <location>
        <begin position="12"/>
        <end position="32"/>
    </location>
</feature>
<feature type="transmembrane region" description="Helical" evidence="1">
    <location>
        <begin position="44"/>
        <end position="70"/>
    </location>
</feature>
<evidence type="ECO:0008006" key="4">
    <source>
        <dbReference type="Google" id="ProtNLM"/>
    </source>
</evidence>
<keyword evidence="1" id="KW-0812">Transmembrane</keyword>
<gene>
    <name evidence="2" type="ORF">SAMN04489732_117102</name>
</gene>
<evidence type="ECO:0000313" key="2">
    <source>
        <dbReference type="EMBL" id="SEP51784.1"/>
    </source>
</evidence>
<keyword evidence="3" id="KW-1185">Reference proteome</keyword>
<keyword evidence="1" id="KW-0472">Membrane</keyword>
<dbReference type="STRING" id="394193.SAMN04489732_117102"/>
<dbReference type="OrthoDB" id="5193401at2"/>
<dbReference type="Pfam" id="PF11222">
    <property type="entry name" value="DUF3017"/>
    <property type="match status" value="1"/>
</dbReference>
<proteinExistence type="predicted"/>
<dbReference type="AlphaFoldDB" id="A0A1H8YHU3"/>
<evidence type="ECO:0000313" key="3">
    <source>
        <dbReference type="Proteomes" id="UP000198582"/>
    </source>
</evidence>